<sequence>MRKASDANVSIELSSDWNKLNVKGSQASIEKLKADISSHKPEILLRLQRNRIILSFIKNCCPDYERNHQEIIDDLLSKEDEQDIINGDIPTESLRLHVQLWINAGKPHYSGKKLNRDNGETNGKS</sequence>
<reference evidence="1" key="1">
    <citation type="journal article" date="2020" name="Microbiol. Resour. Announc.">
        <title>Complete Genome Sequence of Novel Psychrotolerant Legionella Strain TUM19329, Isolated from Antarctic Lake Sediment.</title>
        <authorList>
            <person name="Shimada S."/>
            <person name="Nakai R."/>
            <person name="Aoki K."/>
            <person name="Shimoeda N."/>
            <person name="Ohno G."/>
            <person name="Miyazaki Y."/>
            <person name="Kudoh S."/>
            <person name="Imura S."/>
            <person name="Watanabe K."/>
            <person name="Ishii Y."/>
            <person name="Tateda K."/>
        </authorList>
    </citation>
    <scope>NUCLEOTIDE SEQUENCE [LARGE SCALE GENOMIC DNA]</scope>
    <source>
        <strain evidence="1">TUM19329</strain>
    </source>
</reference>
<evidence type="ECO:0000313" key="2">
    <source>
        <dbReference type="Proteomes" id="UP000502894"/>
    </source>
</evidence>
<dbReference type="EMBL" id="AP022839">
    <property type="protein sequence ID" value="BCA94337.1"/>
    <property type="molecule type" value="Genomic_DNA"/>
</dbReference>
<protein>
    <submittedName>
        <fullName evidence="1">Uncharacterized protein</fullName>
    </submittedName>
</protein>
<name>A0A6F8T2E1_9GAMM</name>
<organism evidence="1 2">
    <name type="scientific">Legionella antarctica</name>
    <dbReference type="NCBI Taxonomy" id="2708020"/>
    <lineage>
        <taxon>Bacteria</taxon>
        <taxon>Pseudomonadati</taxon>
        <taxon>Pseudomonadota</taxon>
        <taxon>Gammaproteobacteria</taxon>
        <taxon>Legionellales</taxon>
        <taxon>Legionellaceae</taxon>
        <taxon>Legionella</taxon>
    </lineage>
</organism>
<gene>
    <name evidence="1" type="ORF">TUM19329_06980</name>
</gene>
<evidence type="ECO:0000313" key="1">
    <source>
        <dbReference type="EMBL" id="BCA94337.1"/>
    </source>
</evidence>
<dbReference type="Proteomes" id="UP000502894">
    <property type="component" value="Chromosome"/>
</dbReference>
<dbReference type="KEGG" id="lant:TUM19329_06980"/>
<proteinExistence type="predicted"/>
<dbReference type="AlphaFoldDB" id="A0A6F8T2E1"/>
<accession>A0A6F8T2E1</accession>
<keyword evidence="2" id="KW-1185">Reference proteome</keyword>